<dbReference type="GO" id="GO:0006351">
    <property type="term" value="P:DNA-templated transcription"/>
    <property type="evidence" value="ECO:0007669"/>
    <property type="project" value="UniProtKB-UniRule"/>
</dbReference>
<reference evidence="15 16" key="2">
    <citation type="submission" date="2017-04" db="EMBL/GenBank/DDBJ databases">
        <title>Finegoldia magna isolated from orthopedic joint implant-associated infections.</title>
        <authorList>
            <person name="Bjorklund S."/>
            <person name="Bruggemann H."/>
            <person name="Jensen A."/>
            <person name="Hellmark B."/>
            <person name="Soderquist B."/>
        </authorList>
    </citation>
    <scope>NUCLEOTIDE SEQUENCE [LARGE SCALE GENOMIC DNA]</scope>
    <source>
        <strain evidence="16">12T273</strain>
        <strain evidence="15">CCUG 54800</strain>
    </source>
</reference>
<dbReference type="SUPFAM" id="SSF63562">
    <property type="entry name" value="RPB6/omega subunit-like"/>
    <property type="match status" value="1"/>
</dbReference>
<dbReference type="GeneID" id="60840052"/>
<protein>
    <recommendedName>
        <fullName evidence="3 10">DNA-directed RNA polymerase subunit omega</fullName>
        <shortName evidence="10">RNAP omega subunit</shortName>
        <ecNumber evidence="2 10">2.7.7.6</ecNumber>
    </recommendedName>
    <alternativeName>
        <fullName evidence="10">RNA polymerase omega subunit</fullName>
    </alternativeName>
    <alternativeName>
        <fullName evidence="8 10">Transcriptase subunit omega</fullName>
    </alternativeName>
</protein>
<proteinExistence type="inferred from homology"/>
<dbReference type="Pfam" id="PF01192">
    <property type="entry name" value="RNA_pol_Rpb6"/>
    <property type="match status" value="1"/>
</dbReference>
<comment type="caution">
    <text evidence="11">The sequence shown here is derived from an EMBL/GenBank/DDBJ whole genome shotgun (WGS) entry which is preliminary data.</text>
</comment>
<dbReference type="HAMAP" id="MF_00366">
    <property type="entry name" value="RNApol_bact_RpoZ"/>
    <property type="match status" value="1"/>
</dbReference>
<evidence type="ECO:0000313" key="13">
    <source>
        <dbReference type="EMBL" id="OXZ32195.1"/>
    </source>
</evidence>
<dbReference type="EMBL" id="JAHAIK010000003">
    <property type="protein sequence ID" value="MBS5964331.1"/>
    <property type="molecule type" value="Genomic_DNA"/>
</dbReference>
<keyword evidence="7 10" id="KW-0804">Transcription</keyword>
<reference evidence="14 17" key="3">
    <citation type="submission" date="2017-09" db="EMBL/GenBank/DDBJ databases">
        <title>Bacterial strain isolated from the female urinary microbiota.</title>
        <authorList>
            <person name="Thomas-White K."/>
            <person name="Kumar N."/>
            <person name="Forster S."/>
            <person name="Putonti C."/>
            <person name="Lawley T."/>
            <person name="Wolfe A.J."/>
        </authorList>
    </citation>
    <scope>NUCLEOTIDE SEQUENCE [LARGE SCALE GENOMIC DNA]</scope>
    <source>
        <strain evidence="14 17">UMB0115</strain>
    </source>
</reference>
<evidence type="ECO:0000256" key="1">
    <source>
        <dbReference type="ARBA" id="ARBA00006711"/>
    </source>
</evidence>
<dbReference type="InterPro" id="IPR036161">
    <property type="entry name" value="RPB6/omega-like_sf"/>
</dbReference>
<reference evidence="11" key="4">
    <citation type="submission" date="2021-02" db="EMBL/GenBank/DDBJ databases">
        <title>Infant gut strain persistence is associated with maternal origin, phylogeny, and functional potential including surface adhesion and iron acquisition.</title>
        <authorList>
            <person name="Lou Y.C."/>
        </authorList>
    </citation>
    <scope>NUCLEOTIDE SEQUENCE</scope>
    <source>
        <strain evidence="11">L3_058_000G1_dasL3_058_000G1_concoct_72</strain>
    </source>
</reference>
<dbReference type="Proteomes" id="UP000730862">
    <property type="component" value="Unassembled WGS sequence"/>
</dbReference>
<dbReference type="RefSeq" id="WP_094203559.1">
    <property type="nucleotide sequence ID" value="NZ_AP031486.1"/>
</dbReference>
<dbReference type="SMART" id="SM01409">
    <property type="entry name" value="RNA_pol_Rpb6"/>
    <property type="match status" value="1"/>
</dbReference>
<dbReference type="AlphaFoldDB" id="A0A233W375"/>
<dbReference type="GO" id="GO:0000428">
    <property type="term" value="C:DNA-directed RNA polymerase complex"/>
    <property type="evidence" value="ECO:0007669"/>
    <property type="project" value="UniProtKB-KW"/>
</dbReference>
<dbReference type="Proteomes" id="UP000235723">
    <property type="component" value="Unassembled WGS sequence"/>
</dbReference>
<comment type="catalytic activity">
    <reaction evidence="9 10">
        <text>RNA(n) + a ribonucleoside 5'-triphosphate = RNA(n+1) + diphosphate</text>
        <dbReference type="Rhea" id="RHEA:21248"/>
        <dbReference type="Rhea" id="RHEA-COMP:14527"/>
        <dbReference type="Rhea" id="RHEA-COMP:17342"/>
        <dbReference type="ChEBI" id="CHEBI:33019"/>
        <dbReference type="ChEBI" id="CHEBI:61557"/>
        <dbReference type="ChEBI" id="CHEBI:140395"/>
        <dbReference type="EC" id="2.7.7.6"/>
    </reaction>
</comment>
<comment type="subunit">
    <text evidence="10">The RNAP catalytic core consists of 2 alpha, 1 beta, 1 beta' and 1 omega subunit. When a sigma factor is associated with the core the holoenzyme is formed, which can initiate transcription.</text>
</comment>
<evidence type="ECO:0000256" key="4">
    <source>
        <dbReference type="ARBA" id="ARBA00022478"/>
    </source>
</evidence>
<evidence type="ECO:0000313" key="16">
    <source>
        <dbReference type="Proteomes" id="UP000215546"/>
    </source>
</evidence>
<dbReference type="NCBIfam" id="TIGR00690">
    <property type="entry name" value="rpoZ"/>
    <property type="match status" value="1"/>
</dbReference>
<evidence type="ECO:0000313" key="14">
    <source>
        <dbReference type="EMBL" id="PMC60943.1"/>
    </source>
</evidence>
<dbReference type="InterPro" id="IPR006110">
    <property type="entry name" value="Pol_omega/Rpo6/RPB6"/>
</dbReference>
<evidence type="ECO:0000256" key="5">
    <source>
        <dbReference type="ARBA" id="ARBA00022679"/>
    </source>
</evidence>
<keyword evidence="4 10" id="KW-0240">DNA-directed RNA polymerase</keyword>
<dbReference type="GO" id="GO:0003899">
    <property type="term" value="F:DNA-directed RNA polymerase activity"/>
    <property type="evidence" value="ECO:0007669"/>
    <property type="project" value="UniProtKB-UniRule"/>
</dbReference>
<dbReference type="EMBL" id="NDYE01000012">
    <property type="protein sequence ID" value="OXZ32195.1"/>
    <property type="molecule type" value="Genomic_DNA"/>
</dbReference>
<gene>
    <name evidence="10" type="primary">rpoZ</name>
    <name evidence="12" type="ORF">B9N49_03785</name>
    <name evidence="13" type="ORF">B9N55_05095</name>
    <name evidence="14" type="ORF">CJ208_00735</name>
    <name evidence="11" type="ORF">KIA07_01530</name>
</gene>
<evidence type="ECO:0000256" key="6">
    <source>
        <dbReference type="ARBA" id="ARBA00022695"/>
    </source>
</evidence>
<dbReference type="GO" id="GO:0003677">
    <property type="term" value="F:DNA binding"/>
    <property type="evidence" value="ECO:0007669"/>
    <property type="project" value="UniProtKB-UniRule"/>
</dbReference>
<dbReference type="EMBL" id="NDYC01000019">
    <property type="protein sequence ID" value="OXZ27457.1"/>
    <property type="molecule type" value="Genomic_DNA"/>
</dbReference>
<comment type="similarity">
    <text evidence="1 10">Belongs to the RNA polymerase subunit omega family.</text>
</comment>
<evidence type="ECO:0000256" key="9">
    <source>
        <dbReference type="ARBA" id="ARBA00048552"/>
    </source>
</evidence>
<evidence type="ECO:0000313" key="18">
    <source>
        <dbReference type="Proteomes" id="UP000730862"/>
    </source>
</evidence>
<evidence type="ECO:0000256" key="7">
    <source>
        <dbReference type="ARBA" id="ARBA00023163"/>
    </source>
</evidence>
<accession>A0A233W375</accession>
<evidence type="ECO:0000256" key="8">
    <source>
        <dbReference type="ARBA" id="ARBA00029924"/>
    </source>
</evidence>
<evidence type="ECO:0000256" key="3">
    <source>
        <dbReference type="ARBA" id="ARBA00013725"/>
    </source>
</evidence>
<dbReference type="Gene3D" id="3.90.940.10">
    <property type="match status" value="1"/>
</dbReference>
<evidence type="ECO:0000313" key="12">
    <source>
        <dbReference type="EMBL" id="OXZ27457.1"/>
    </source>
</evidence>
<sequence>MINPSFKKLSEINNSRYALCVMVSKRARMLIDGKDTKLKKAKAQPVTTALEEVMEKKVWENKSNE</sequence>
<evidence type="ECO:0000256" key="2">
    <source>
        <dbReference type="ARBA" id="ARBA00012418"/>
    </source>
</evidence>
<comment type="function">
    <text evidence="10">Promotes RNA polymerase assembly. Latches the N- and C-terminal regions of the beta' subunit thereby facilitating its interaction with the beta and alpha subunits.</text>
</comment>
<evidence type="ECO:0000313" key="17">
    <source>
        <dbReference type="Proteomes" id="UP000235723"/>
    </source>
</evidence>
<reference evidence="12" key="1">
    <citation type="journal article" date="2017" name="J. Clin. Microbiol.">
        <title>Finegoldia magna Isolated from Orthopedic Joint Implant-Associated Infections.</title>
        <authorList>
            <person name="Soderquist B."/>
            <person name="Bjorklund S."/>
            <person name="Hellmark B."/>
            <person name="Jensen A."/>
            <person name="Bruggemann H."/>
        </authorList>
    </citation>
    <scope>NUCLEOTIDE SEQUENCE</scope>
    <source>
        <strain evidence="13">12T273</strain>
        <strain evidence="12">CCUG 54800</strain>
    </source>
</reference>
<name>A0A233W375_FINMA</name>
<dbReference type="InterPro" id="IPR003716">
    <property type="entry name" value="DNA-dir_RNA_pol_omega"/>
</dbReference>
<evidence type="ECO:0000313" key="11">
    <source>
        <dbReference type="EMBL" id="MBS5964331.1"/>
    </source>
</evidence>
<keyword evidence="6 10" id="KW-0548">Nucleotidyltransferase</keyword>
<evidence type="ECO:0000313" key="15">
    <source>
        <dbReference type="Proteomes" id="UP000215413"/>
    </source>
</evidence>
<evidence type="ECO:0000256" key="10">
    <source>
        <dbReference type="HAMAP-Rule" id="MF_00366"/>
    </source>
</evidence>
<dbReference type="Proteomes" id="UP000215546">
    <property type="component" value="Unassembled WGS sequence"/>
</dbReference>
<dbReference type="Proteomes" id="UP000215413">
    <property type="component" value="Unassembled WGS sequence"/>
</dbReference>
<dbReference type="EMBL" id="PNHD01000001">
    <property type="protein sequence ID" value="PMC60943.1"/>
    <property type="molecule type" value="Genomic_DNA"/>
</dbReference>
<organism evidence="11 18">
    <name type="scientific">Finegoldia magna</name>
    <name type="common">Peptostreptococcus magnus</name>
    <dbReference type="NCBI Taxonomy" id="1260"/>
    <lineage>
        <taxon>Bacteria</taxon>
        <taxon>Bacillati</taxon>
        <taxon>Bacillota</taxon>
        <taxon>Tissierellia</taxon>
        <taxon>Tissierellales</taxon>
        <taxon>Peptoniphilaceae</taxon>
        <taxon>Finegoldia</taxon>
    </lineage>
</organism>
<dbReference type="EC" id="2.7.7.6" evidence="2 10"/>
<keyword evidence="5 10" id="KW-0808">Transferase</keyword>